<comment type="caution">
    <text evidence="1">The sequence shown here is derived from an EMBL/GenBank/DDBJ whole genome shotgun (WGS) entry which is preliminary data.</text>
</comment>
<dbReference type="InterPro" id="IPR009334">
    <property type="entry name" value="DUF993"/>
</dbReference>
<dbReference type="Pfam" id="PF06187">
    <property type="entry name" value="DUF993"/>
    <property type="match status" value="1"/>
</dbReference>
<geneLocation type="plasmid" evidence="1">
    <name>unnamed</name>
</geneLocation>
<dbReference type="Gene3D" id="3.20.20.70">
    <property type="entry name" value="Aldolase class I"/>
    <property type="match status" value="1"/>
</dbReference>
<dbReference type="SUPFAM" id="SSF51569">
    <property type="entry name" value="Aldolase"/>
    <property type="match status" value="1"/>
</dbReference>
<dbReference type="EMBL" id="JALAYX010000001">
    <property type="protein sequence ID" value="MCJ8237480.1"/>
    <property type="molecule type" value="Genomic_DNA"/>
</dbReference>
<dbReference type="RefSeq" id="WP_245134922.1">
    <property type="nucleotide sequence ID" value="NZ_CP128477.1"/>
</dbReference>
<evidence type="ECO:0000313" key="1">
    <source>
        <dbReference type="EMBL" id="MCJ8237480.1"/>
    </source>
</evidence>
<protein>
    <submittedName>
        <fullName evidence="1">Dihydrodipicolinate synthase family protein</fullName>
    </submittedName>
</protein>
<name>A0ABT0CWE3_9HYPH</name>
<organism evidence="1 2">
    <name type="scientific">Peteryoungia algae</name>
    <dbReference type="NCBI Taxonomy" id="2919917"/>
    <lineage>
        <taxon>Bacteria</taxon>
        <taxon>Pseudomonadati</taxon>
        <taxon>Pseudomonadota</taxon>
        <taxon>Alphaproteobacteria</taxon>
        <taxon>Hyphomicrobiales</taxon>
        <taxon>Rhizobiaceae</taxon>
        <taxon>Peteryoungia</taxon>
    </lineage>
</organism>
<keyword evidence="2" id="KW-1185">Reference proteome</keyword>
<evidence type="ECO:0000313" key="2">
    <source>
        <dbReference type="Proteomes" id="UP001522662"/>
    </source>
</evidence>
<keyword evidence="1" id="KW-0614">Plasmid</keyword>
<proteinExistence type="predicted"/>
<reference evidence="1 2" key="1">
    <citation type="submission" date="2022-03" db="EMBL/GenBank/DDBJ databases">
        <title>Rhizobium SSM4.3 sp. nov., isolated from Sediment (Gouqi Island).</title>
        <authorList>
            <person name="Chen G."/>
        </authorList>
    </citation>
    <scope>NUCLEOTIDE SEQUENCE [LARGE SCALE GENOMIC DNA]</scope>
    <source>
        <strain evidence="1 2">SSM4.3</strain>
        <plasmid evidence="1">unnamed</plasmid>
    </source>
</reference>
<sequence length="387" mass="42296">MIALPTADGRIETYRLTGTPLVARAPSRPLTRTAYAAAHVVSDPLRERSPWDTRPAVDWEGTLSFRTSLWDQGLGLAEAMDTAQRGMGVDWPTALELIQRTMVAAKVHPMKPRVACGAGTDHLALADLTTEDKIAAAYQTQAEAIEAAGGQLILMASRAFPAMDAGPDVYRSVYRRLIDGAREPVILHWLGDMFDPALKGYWGSGNVAEASDFVLDLISENPAKVDGIKISLLDQAHEEAFRTRLPEGVRLYTGDDFNYADLIAGDGQHYSHALLGIFAAIAPAASQALDALAAGDLETYHRLLAPTVPLSREIFRAPTRFYKAGIAFLAWLNGHQRHFIMPAGFQSSRDIVHYAQVFRLADQANLLADPELAVRRMRVLAELNGID</sequence>
<accession>A0ABT0CWE3</accession>
<dbReference type="InterPro" id="IPR013785">
    <property type="entry name" value="Aldolase_TIM"/>
</dbReference>
<dbReference type="Proteomes" id="UP001522662">
    <property type="component" value="Unassembled WGS sequence"/>
</dbReference>
<gene>
    <name evidence="1" type="ORF">MKJ03_04015</name>
</gene>